<keyword evidence="1" id="KW-0472">Membrane</keyword>
<feature type="transmembrane region" description="Helical" evidence="1">
    <location>
        <begin position="179"/>
        <end position="199"/>
    </location>
</feature>
<keyword evidence="1" id="KW-0812">Transmembrane</keyword>
<dbReference type="PANTHER" id="PTHR31685">
    <property type="entry name" value="INTEGRAL MEMBRANE PROTEIN (AFU_ORTHOLOGUE AFUA_6G12730)-RELATED"/>
    <property type="match status" value="1"/>
</dbReference>
<name>A0A1E4TI40_9ASCO</name>
<sequence length="410" mass="45075">MSRVLGISHSEALPYTKRMDDCIPLGDYDPEFRVSSDSGLASLSPIEDDIASDNVNLYSFSNGIPFEYRLMSWFEGKLSPFVASRPWLNRILTGFNRISCIICSLLTRPMLLLGAAHILIMVSVLNGMGAGSKVFNLLAHLIKGSVFFYYGVFAFCKALGCFADWGWAWNIKPPSTSRFINAIPSSEFVEASLILLYGSTNIFLEHLGGAGGAWSAMDLQHVSIAFLYLGCGICGVLFESKTARNLFNFSLNSIGVHNGDAYAVAPVQYRHSFNPFPAFTVFWTGALMSQHQQMTMLSTAIHMAWGYLLSAGAILRFVTYSILYIRPPESYLPSRPITEILASFCLICGGMVFCLSNAQTVEAMLHMKLSIMFVLNVSVGISILFMAWLIILLVIKGWGFKRAAIAAGSA</sequence>
<accession>A0A1E4TI40</accession>
<dbReference type="EMBL" id="KV453842">
    <property type="protein sequence ID" value="ODV91377.1"/>
    <property type="molecule type" value="Genomic_DNA"/>
</dbReference>
<keyword evidence="1" id="KW-1133">Transmembrane helix</keyword>
<feature type="transmembrane region" description="Helical" evidence="1">
    <location>
        <begin position="147"/>
        <end position="167"/>
    </location>
</feature>
<gene>
    <name evidence="3" type="ORF">CANCADRAFT_32036</name>
</gene>
<dbReference type="Pfam" id="PF10355">
    <property type="entry name" value="Ytp1"/>
    <property type="match status" value="1"/>
</dbReference>
<dbReference type="OrthoDB" id="4005299at2759"/>
<dbReference type="InterPro" id="IPR018827">
    <property type="entry name" value="YTP1_C"/>
</dbReference>
<dbReference type="PANTHER" id="PTHR31685:SF3">
    <property type="entry name" value="INTEGRAL MEMBRANE PROTEIN (AFU_ORTHOLOGUE AFUA_6G12730)"/>
    <property type="match status" value="1"/>
</dbReference>
<evidence type="ECO:0000259" key="2">
    <source>
        <dbReference type="Pfam" id="PF10355"/>
    </source>
</evidence>
<evidence type="ECO:0000313" key="4">
    <source>
        <dbReference type="Proteomes" id="UP000095023"/>
    </source>
</evidence>
<feature type="transmembrane region" description="Helical" evidence="1">
    <location>
        <begin position="337"/>
        <end position="358"/>
    </location>
</feature>
<reference evidence="4" key="1">
    <citation type="submission" date="2016-02" db="EMBL/GenBank/DDBJ databases">
        <title>Comparative genomics of biotechnologically important yeasts.</title>
        <authorList>
            <consortium name="DOE Joint Genome Institute"/>
            <person name="Riley R."/>
            <person name="Haridas S."/>
            <person name="Wolfe K.H."/>
            <person name="Lopes M.R."/>
            <person name="Hittinger C.T."/>
            <person name="Goker M."/>
            <person name="Salamov A."/>
            <person name="Wisecaver J."/>
            <person name="Long T.M."/>
            <person name="Aerts A.L."/>
            <person name="Barry K."/>
            <person name="Choi C."/>
            <person name="Clum A."/>
            <person name="Coughlan A.Y."/>
            <person name="Deshpande S."/>
            <person name="Douglass A.P."/>
            <person name="Hanson S.J."/>
            <person name="Klenk H.-P."/>
            <person name="Labutti K."/>
            <person name="Lapidus A."/>
            <person name="Lindquist E."/>
            <person name="Lipzen A."/>
            <person name="Meier-Kolthoff J.P."/>
            <person name="Ohm R.A."/>
            <person name="Otillar R.P."/>
            <person name="Pangilinan J."/>
            <person name="Peng Y."/>
            <person name="Rokas A."/>
            <person name="Rosa C.A."/>
            <person name="Scheuner C."/>
            <person name="Sibirny A.A."/>
            <person name="Slot J.C."/>
            <person name="Stielow J.B."/>
            <person name="Sun H."/>
            <person name="Kurtzman C.P."/>
            <person name="Blackwell M."/>
            <person name="Jeffries T.W."/>
            <person name="Grigoriev I.V."/>
        </authorList>
    </citation>
    <scope>NUCLEOTIDE SEQUENCE [LARGE SCALE GENOMIC DNA]</scope>
    <source>
        <strain evidence="4">NRRL Y-17796</strain>
    </source>
</reference>
<feature type="transmembrane region" description="Helical" evidence="1">
    <location>
        <begin position="219"/>
        <end position="238"/>
    </location>
</feature>
<organism evidence="3 4">
    <name type="scientific">Tortispora caseinolytica NRRL Y-17796</name>
    <dbReference type="NCBI Taxonomy" id="767744"/>
    <lineage>
        <taxon>Eukaryota</taxon>
        <taxon>Fungi</taxon>
        <taxon>Dikarya</taxon>
        <taxon>Ascomycota</taxon>
        <taxon>Saccharomycotina</taxon>
        <taxon>Trigonopsidomycetes</taxon>
        <taxon>Trigonopsidales</taxon>
        <taxon>Trigonopsidaceae</taxon>
        <taxon>Tortispora</taxon>
    </lineage>
</organism>
<evidence type="ECO:0000256" key="1">
    <source>
        <dbReference type="SAM" id="Phobius"/>
    </source>
</evidence>
<proteinExistence type="predicted"/>
<protein>
    <recommendedName>
        <fullName evidence="2">Protein YTP1-like C-terminal domain-containing protein</fullName>
    </recommendedName>
</protein>
<feature type="transmembrane region" description="Helical" evidence="1">
    <location>
        <begin position="370"/>
        <end position="395"/>
    </location>
</feature>
<dbReference type="Proteomes" id="UP000095023">
    <property type="component" value="Unassembled WGS sequence"/>
</dbReference>
<dbReference type="AlphaFoldDB" id="A0A1E4TI40"/>
<feature type="transmembrane region" description="Helical" evidence="1">
    <location>
        <begin position="111"/>
        <end position="135"/>
    </location>
</feature>
<feature type="domain" description="Protein YTP1-like C-terminal" evidence="2">
    <location>
        <begin position="116"/>
        <end position="396"/>
    </location>
</feature>
<keyword evidence="4" id="KW-1185">Reference proteome</keyword>
<feature type="transmembrane region" description="Helical" evidence="1">
    <location>
        <begin position="304"/>
        <end position="325"/>
    </location>
</feature>
<evidence type="ECO:0000313" key="3">
    <source>
        <dbReference type="EMBL" id="ODV91377.1"/>
    </source>
</evidence>